<keyword evidence="1" id="KW-0732">Signal</keyword>
<feature type="chain" id="PRO_5046415989" description="DUF306 domain-containing protein" evidence="1">
    <location>
        <begin position="26"/>
        <end position="240"/>
    </location>
</feature>
<comment type="caution">
    <text evidence="3">The sequence shown here is derived from an EMBL/GenBank/DDBJ whole genome shotgun (WGS) entry which is preliminary data.</text>
</comment>
<sequence length="240" mass="24323">MVFRSRTRTLLAGTALAAVALAVTACSGDSGGTVSKGSIIGTWVTGEEYDSPEVPFVRFSDDGTWIGSDGCNGAQGEWEMRSTGDFEATAGVSTLIACDGAAIPLAVTEAASVFVIDGDLELRDADGGTILALVDAPADMTEGDGGTRGEAAGTWVSEVPGASLVLDPDGAVSGSDGCNRLTGSWTEADNVVIFSGLASTLMACEGVDTWLSQATSFSYDGDEALVVGAEGTEIGTLTRQ</sequence>
<dbReference type="InterPro" id="IPR005184">
    <property type="entry name" value="DUF306_Meta_HslJ"/>
</dbReference>
<dbReference type="PROSITE" id="PS51257">
    <property type="entry name" value="PROKAR_LIPOPROTEIN"/>
    <property type="match status" value="1"/>
</dbReference>
<dbReference type="Pfam" id="PF03724">
    <property type="entry name" value="META"/>
    <property type="match status" value="2"/>
</dbReference>
<accession>A0ABP5Q3E5</accession>
<feature type="signal peptide" evidence="1">
    <location>
        <begin position="1"/>
        <end position="25"/>
    </location>
</feature>
<feature type="domain" description="DUF306" evidence="2">
    <location>
        <begin position="155"/>
        <end position="209"/>
    </location>
</feature>
<evidence type="ECO:0000259" key="2">
    <source>
        <dbReference type="Pfam" id="PF03724"/>
    </source>
</evidence>
<evidence type="ECO:0000256" key="1">
    <source>
        <dbReference type="SAM" id="SignalP"/>
    </source>
</evidence>
<gene>
    <name evidence="3" type="ORF">GCM10009851_02910</name>
</gene>
<dbReference type="InterPro" id="IPR038670">
    <property type="entry name" value="HslJ-like_sf"/>
</dbReference>
<protein>
    <recommendedName>
        <fullName evidence="2">DUF306 domain-containing protein</fullName>
    </recommendedName>
</protein>
<dbReference type="Gene3D" id="2.40.128.270">
    <property type="match status" value="2"/>
</dbReference>
<keyword evidence="4" id="KW-1185">Reference proteome</keyword>
<proteinExistence type="predicted"/>
<dbReference type="EMBL" id="BAAAQY010000001">
    <property type="protein sequence ID" value="GAA2223225.1"/>
    <property type="molecule type" value="Genomic_DNA"/>
</dbReference>
<organism evidence="3 4">
    <name type="scientific">Herbiconiux moechotypicola</name>
    <dbReference type="NCBI Taxonomy" id="637393"/>
    <lineage>
        <taxon>Bacteria</taxon>
        <taxon>Bacillati</taxon>
        <taxon>Actinomycetota</taxon>
        <taxon>Actinomycetes</taxon>
        <taxon>Micrococcales</taxon>
        <taxon>Microbacteriaceae</taxon>
        <taxon>Herbiconiux</taxon>
    </lineage>
</organism>
<reference evidence="4" key="1">
    <citation type="journal article" date="2019" name="Int. J. Syst. Evol. Microbiol.">
        <title>The Global Catalogue of Microorganisms (GCM) 10K type strain sequencing project: providing services to taxonomists for standard genome sequencing and annotation.</title>
        <authorList>
            <consortium name="The Broad Institute Genomics Platform"/>
            <consortium name="The Broad Institute Genome Sequencing Center for Infectious Disease"/>
            <person name="Wu L."/>
            <person name="Ma J."/>
        </authorList>
    </citation>
    <scope>NUCLEOTIDE SEQUENCE [LARGE SCALE GENOMIC DNA]</scope>
    <source>
        <strain evidence="4">JCM 16117</strain>
    </source>
</reference>
<feature type="domain" description="DUF306" evidence="2">
    <location>
        <begin position="44"/>
        <end position="102"/>
    </location>
</feature>
<evidence type="ECO:0000313" key="3">
    <source>
        <dbReference type="EMBL" id="GAA2223225.1"/>
    </source>
</evidence>
<name>A0ABP5Q3E5_9MICO</name>
<dbReference type="RefSeq" id="WP_259477767.1">
    <property type="nucleotide sequence ID" value="NZ_BAAAQY010000001.1"/>
</dbReference>
<dbReference type="Proteomes" id="UP001500929">
    <property type="component" value="Unassembled WGS sequence"/>
</dbReference>
<evidence type="ECO:0000313" key="4">
    <source>
        <dbReference type="Proteomes" id="UP001500929"/>
    </source>
</evidence>